<feature type="compositionally biased region" description="Basic and acidic residues" evidence="1">
    <location>
        <begin position="128"/>
        <end position="144"/>
    </location>
</feature>
<evidence type="ECO:0000313" key="2">
    <source>
        <dbReference type="EMBL" id="CAA9369159.1"/>
    </source>
</evidence>
<feature type="region of interest" description="Disordered" evidence="1">
    <location>
        <begin position="1"/>
        <end position="144"/>
    </location>
</feature>
<feature type="compositionally biased region" description="Basic residues" evidence="1">
    <location>
        <begin position="68"/>
        <end position="96"/>
    </location>
</feature>
<protein>
    <submittedName>
        <fullName evidence="2">Succinyl-CoA synthetase, alpha subunit-related enzymes</fullName>
    </submittedName>
</protein>
<accession>A0A6J4MUA5</accession>
<evidence type="ECO:0000256" key="1">
    <source>
        <dbReference type="SAM" id="MobiDB-lite"/>
    </source>
</evidence>
<feature type="non-terminal residue" evidence="2">
    <location>
        <position position="144"/>
    </location>
</feature>
<feature type="non-terminal residue" evidence="2">
    <location>
        <position position="1"/>
    </location>
</feature>
<dbReference type="EMBL" id="CADCUM010000020">
    <property type="protein sequence ID" value="CAA9369159.1"/>
    <property type="molecule type" value="Genomic_DNA"/>
</dbReference>
<gene>
    <name evidence="2" type="ORF">AVDCRST_MAG32-423</name>
</gene>
<name>A0A6J4MUA5_9ACTN</name>
<proteinExistence type="predicted"/>
<reference evidence="2" key="1">
    <citation type="submission" date="2020-02" db="EMBL/GenBank/DDBJ databases">
        <authorList>
            <person name="Meier V. D."/>
        </authorList>
    </citation>
    <scope>NUCLEOTIDE SEQUENCE</scope>
    <source>
        <strain evidence="2">AVDCRST_MAG32</strain>
    </source>
</reference>
<organism evidence="2">
    <name type="scientific">uncultured Nocardioides sp</name>
    <dbReference type="NCBI Taxonomy" id="198441"/>
    <lineage>
        <taxon>Bacteria</taxon>
        <taxon>Bacillati</taxon>
        <taxon>Actinomycetota</taxon>
        <taxon>Actinomycetes</taxon>
        <taxon>Propionibacteriales</taxon>
        <taxon>Nocardioidaceae</taxon>
        <taxon>Nocardioides</taxon>
        <taxon>environmental samples</taxon>
    </lineage>
</organism>
<feature type="compositionally biased region" description="Basic residues" evidence="1">
    <location>
        <begin position="31"/>
        <end position="59"/>
    </location>
</feature>
<feature type="compositionally biased region" description="Basic residues" evidence="1">
    <location>
        <begin position="114"/>
        <end position="127"/>
    </location>
</feature>
<sequence length="144" mass="15641">GHVSRVPDVLAGPRRRRADARRAGDVGGGRAVRRPQPHGVLHRRAAPAPRQAHRARAPGRAHGAGRAGVRHARRRAVPRRRGRRLPALRGGRRVRRPGGGGRRQGGVVPARGGRPGRLRAHHGRGRRHGDGHLPRDRVAQARPV</sequence>
<dbReference type="AlphaFoldDB" id="A0A6J4MUA5"/>